<gene>
    <name evidence="2" type="ordered locus">Acel_1921</name>
</gene>
<keyword evidence="1" id="KW-0812">Transmembrane</keyword>
<dbReference type="Pfam" id="PF07676">
    <property type="entry name" value="PD40"/>
    <property type="match status" value="1"/>
</dbReference>
<evidence type="ECO:0000313" key="3">
    <source>
        <dbReference type="Proteomes" id="UP000008221"/>
    </source>
</evidence>
<dbReference type="STRING" id="351607.Acel_1921"/>
<dbReference type="SUPFAM" id="SSF82171">
    <property type="entry name" value="DPP6 N-terminal domain-like"/>
    <property type="match status" value="1"/>
</dbReference>
<name>A0LW83_ACIC1</name>
<dbReference type="eggNOG" id="COG0823">
    <property type="taxonomic scope" value="Bacteria"/>
</dbReference>
<dbReference type="InParanoid" id="A0LW83"/>
<accession>A0LW83</accession>
<protein>
    <recommendedName>
        <fullName evidence="4">WD40 domain protein beta Propeller</fullName>
    </recommendedName>
</protein>
<evidence type="ECO:0008006" key="4">
    <source>
        <dbReference type="Google" id="ProtNLM"/>
    </source>
</evidence>
<sequence length="351" mass="37705">MTNSPGRLLRLSRSRWVVVTAALVLFVAIGLIYSLRAVRHPVASPRSPNSATLSGADLFGHGRELVFRSTVLGPGYGYVAVEPLRGDTPAGPARRFTTIACDRVYAAARTLLCLAAKRGVVTTYSAVVYDENLRPVHRIALPGLPSRARLSPDGRIASWTVFVYGDSYLSTGFSTRTAILDTTTGNLIANLETFSIVLNGRPYSSVDVNFWGVTFAADDNTFYATLSTRGQTYLVKGDMARRTVVSLRTNVECPSLSPDGTRLVFKKRVSSDARAPWRLAVLNVATMQETLLAETRSVDDQAVWLDNQTVLYAMPEGGASAGSDLWSVPADGGGKPQKVLTGAFSPAVLAG</sequence>
<dbReference type="HOGENOM" id="CLU_070328_0_0_11"/>
<dbReference type="KEGG" id="ace:Acel_1921"/>
<dbReference type="InterPro" id="IPR011659">
    <property type="entry name" value="WD40"/>
</dbReference>
<keyword evidence="3" id="KW-1185">Reference proteome</keyword>
<dbReference type="OrthoDB" id="9808778at2"/>
<reference evidence="2 3" key="1">
    <citation type="journal article" date="2009" name="Genome Res.">
        <title>Complete genome of the cellulolytic thermophile Acidothermus cellulolyticus 11B provides insights into its ecophysiological and evolutionary adaptations.</title>
        <authorList>
            <person name="Barabote R.D."/>
            <person name="Xie G."/>
            <person name="Leu D.H."/>
            <person name="Normand P."/>
            <person name="Necsulea A."/>
            <person name="Daubin V."/>
            <person name="Medigue C."/>
            <person name="Adney W.S."/>
            <person name="Xu X.C."/>
            <person name="Lapidus A."/>
            <person name="Parales R.E."/>
            <person name="Detter C."/>
            <person name="Pujic P."/>
            <person name="Bruce D."/>
            <person name="Lavire C."/>
            <person name="Challacombe J.F."/>
            <person name="Brettin T.S."/>
            <person name="Berry A.M."/>
        </authorList>
    </citation>
    <scope>NUCLEOTIDE SEQUENCE [LARGE SCALE GENOMIC DNA]</scope>
    <source>
        <strain evidence="3">ATCC 43068 / DSM 8971 / 11B</strain>
    </source>
</reference>
<dbReference type="AlphaFoldDB" id="A0LW83"/>
<keyword evidence="1" id="KW-1133">Transmembrane helix</keyword>
<keyword evidence="1" id="KW-0472">Membrane</keyword>
<dbReference type="Gene3D" id="2.120.10.30">
    <property type="entry name" value="TolB, C-terminal domain"/>
    <property type="match status" value="1"/>
</dbReference>
<organism evidence="2 3">
    <name type="scientific">Acidothermus cellulolyticus (strain ATCC 43068 / DSM 8971 / 11B)</name>
    <dbReference type="NCBI Taxonomy" id="351607"/>
    <lineage>
        <taxon>Bacteria</taxon>
        <taxon>Bacillati</taxon>
        <taxon>Actinomycetota</taxon>
        <taxon>Actinomycetes</taxon>
        <taxon>Acidothermales</taxon>
        <taxon>Acidothermaceae</taxon>
        <taxon>Acidothermus</taxon>
    </lineage>
</organism>
<evidence type="ECO:0000313" key="2">
    <source>
        <dbReference type="EMBL" id="ABK53693.1"/>
    </source>
</evidence>
<evidence type="ECO:0000256" key="1">
    <source>
        <dbReference type="SAM" id="Phobius"/>
    </source>
</evidence>
<dbReference type="InterPro" id="IPR011042">
    <property type="entry name" value="6-blade_b-propeller_TolB-like"/>
</dbReference>
<dbReference type="RefSeq" id="WP_011720756.1">
    <property type="nucleotide sequence ID" value="NC_008578.1"/>
</dbReference>
<dbReference type="EMBL" id="CP000481">
    <property type="protein sequence ID" value="ABK53693.1"/>
    <property type="molecule type" value="Genomic_DNA"/>
</dbReference>
<dbReference type="Proteomes" id="UP000008221">
    <property type="component" value="Chromosome"/>
</dbReference>
<proteinExistence type="predicted"/>
<feature type="transmembrane region" description="Helical" evidence="1">
    <location>
        <begin position="16"/>
        <end position="35"/>
    </location>
</feature>